<dbReference type="NCBIfam" id="TIGR02937">
    <property type="entry name" value="sigma70-ECF"/>
    <property type="match status" value="1"/>
</dbReference>
<dbReference type="InterPro" id="IPR013249">
    <property type="entry name" value="RNA_pol_sigma70_r4_t2"/>
</dbReference>
<dbReference type="PANTHER" id="PTHR43133:SF8">
    <property type="entry name" value="RNA POLYMERASE SIGMA FACTOR HI_1459-RELATED"/>
    <property type="match status" value="1"/>
</dbReference>
<evidence type="ECO:0000256" key="1">
    <source>
        <dbReference type="ARBA" id="ARBA00010641"/>
    </source>
</evidence>
<dbReference type="InterPro" id="IPR007627">
    <property type="entry name" value="RNA_pol_sigma70_r2"/>
</dbReference>
<dbReference type="Gene3D" id="1.10.10.10">
    <property type="entry name" value="Winged helix-like DNA-binding domain superfamily/Winged helix DNA-binding domain"/>
    <property type="match status" value="1"/>
</dbReference>
<protein>
    <submittedName>
        <fullName evidence="8">RNA polymerase sigma-70 factor (ECF subfamily)</fullName>
    </submittedName>
</protein>
<dbReference type="SUPFAM" id="SSF88659">
    <property type="entry name" value="Sigma3 and sigma4 domains of RNA polymerase sigma factors"/>
    <property type="match status" value="1"/>
</dbReference>
<evidence type="ECO:0000256" key="2">
    <source>
        <dbReference type="ARBA" id="ARBA00023015"/>
    </source>
</evidence>
<organism evidence="8 9">
    <name type="scientific">Marinoscillum furvescens DSM 4134</name>
    <dbReference type="NCBI Taxonomy" id="1122208"/>
    <lineage>
        <taxon>Bacteria</taxon>
        <taxon>Pseudomonadati</taxon>
        <taxon>Bacteroidota</taxon>
        <taxon>Cytophagia</taxon>
        <taxon>Cytophagales</taxon>
        <taxon>Reichenbachiellaceae</taxon>
        <taxon>Marinoscillum</taxon>
    </lineage>
</organism>
<comment type="caution">
    <text evidence="8">The sequence shown here is derived from an EMBL/GenBank/DDBJ whole genome shotgun (WGS) entry which is preliminary data.</text>
</comment>
<accession>A0A3D9KVU1</accession>
<keyword evidence="2" id="KW-0805">Transcription regulation</keyword>
<dbReference type="RefSeq" id="WP_115870519.1">
    <property type="nucleotide sequence ID" value="NZ_QREG01000041.1"/>
</dbReference>
<dbReference type="EMBL" id="QREG01000041">
    <property type="protein sequence ID" value="RED91495.1"/>
    <property type="molecule type" value="Genomic_DNA"/>
</dbReference>
<dbReference type="Gene3D" id="1.10.1740.10">
    <property type="match status" value="1"/>
</dbReference>
<keyword evidence="4" id="KW-0238">DNA-binding</keyword>
<evidence type="ECO:0000259" key="6">
    <source>
        <dbReference type="Pfam" id="PF04542"/>
    </source>
</evidence>
<evidence type="ECO:0000256" key="3">
    <source>
        <dbReference type="ARBA" id="ARBA00023082"/>
    </source>
</evidence>
<dbReference type="InterPro" id="IPR036388">
    <property type="entry name" value="WH-like_DNA-bd_sf"/>
</dbReference>
<proteinExistence type="inferred from homology"/>
<dbReference type="Pfam" id="PF04542">
    <property type="entry name" value="Sigma70_r2"/>
    <property type="match status" value="1"/>
</dbReference>
<evidence type="ECO:0000259" key="7">
    <source>
        <dbReference type="Pfam" id="PF08281"/>
    </source>
</evidence>
<dbReference type="AlphaFoldDB" id="A0A3D9KVU1"/>
<dbReference type="Proteomes" id="UP000256779">
    <property type="component" value="Unassembled WGS sequence"/>
</dbReference>
<gene>
    <name evidence="8" type="ORF">C7460_1414</name>
</gene>
<dbReference type="InterPro" id="IPR013325">
    <property type="entry name" value="RNA_pol_sigma_r2"/>
</dbReference>
<feature type="domain" description="RNA polymerase sigma factor 70 region 4 type 2" evidence="7">
    <location>
        <begin position="111"/>
        <end position="163"/>
    </location>
</feature>
<dbReference type="InterPro" id="IPR013324">
    <property type="entry name" value="RNA_pol_sigma_r3/r4-like"/>
</dbReference>
<reference evidence="8 9" key="1">
    <citation type="submission" date="2018-07" db="EMBL/GenBank/DDBJ databases">
        <title>Genomic Encyclopedia of Type Strains, Phase IV (KMG-IV): sequencing the most valuable type-strain genomes for metagenomic binning, comparative biology and taxonomic classification.</title>
        <authorList>
            <person name="Goeker M."/>
        </authorList>
    </citation>
    <scope>NUCLEOTIDE SEQUENCE [LARGE SCALE GENOMIC DNA]</scope>
    <source>
        <strain evidence="8 9">DSM 4134</strain>
    </source>
</reference>
<dbReference type="CDD" id="cd06171">
    <property type="entry name" value="Sigma70_r4"/>
    <property type="match status" value="1"/>
</dbReference>
<name>A0A3D9KVU1_MARFU</name>
<feature type="domain" description="RNA polymerase sigma-70 region 2" evidence="6">
    <location>
        <begin position="17"/>
        <end position="75"/>
    </location>
</feature>
<dbReference type="SUPFAM" id="SSF88946">
    <property type="entry name" value="Sigma2 domain of RNA polymerase sigma factors"/>
    <property type="match status" value="1"/>
</dbReference>
<evidence type="ECO:0000313" key="8">
    <source>
        <dbReference type="EMBL" id="RED91495.1"/>
    </source>
</evidence>
<comment type="similarity">
    <text evidence="1">Belongs to the sigma-70 factor family. ECF subfamily.</text>
</comment>
<dbReference type="PANTHER" id="PTHR43133">
    <property type="entry name" value="RNA POLYMERASE ECF-TYPE SIGMA FACTO"/>
    <property type="match status" value="1"/>
</dbReference>
<evidence type="ECO:0000256" key="5">
    <source>
        <dbReference type="ARBA" id="ARBA00023163"/>
    </source>
</evidence>
<keyword evidence="3" id="KW-0731">Sigma factor</keyword>
<evidence type="ECO:0000313" key="9">
    <source>
        <dbReference type="Proteomes" id="UP000256779"/>
    </source>
</evidence>
<dbReference type="OrthoDB" id="679904at2"/>
<dbReference type="InterPro" id="IPR039425">
    <property type="entry name" value="RNA_pol_sigma-70-like"/>
</dbReference>
<evidence type="ECO:0000256" key="4">
    <source>
        <dbReference type="ARBA" id="ARBA00023125"/>
    </source>
</evidence>
<sequence length="175" mass="20684">MSKDSVCEERVFQAVHEQHATSLRNFLYYKFGNLEKARDFAQEAFIRLWNNCSKVPFEKTRSYLFTIGNRLFLDDTDHQKVVLKFEKRQNLTESQSTTNPEHLYREEEFKERLEAAISALPEKQREVFLLSRIDKLKNKEIAETLDISIKTVEKHIATSLKTLREKLDELSNLNL</sequence>
<dbReference type="GO" id="GO:0006352">
    <property type="term" value="P:DNA-templated transcription initiation"/>
    <property type="evidence" value="ECO:0007669"/>
    <property type="project" value="InterPro"/>
</dbReference>
<dbReference type="InterPro" id="IPR014284">
    <property type="entry name" value="RNA_pol_sigma-70_dom"/>
</dbReference>
<dbReference type="Pfam" id="PF08281">
    <property type="entry name" value="Sigma70_r4_2"/>
    <property type="match status" value="1"/>
</dbReference>
<dbReference type="GO" id="GO:0003677">
    <property type="term" value="F:DNA binding"/>
    <property type="evidence" value="ECO:0007669"/>
    <property type="project" value="UniProtKB-KW"/>
</dbReference>
<keyword evidence="9" id="KW-1185">Reference proteome</keyword>
<keyword evidence="5" id="KW-0804">Transcription</keyword>
<dbReference type="GO" id="GO:0016987">
    <property type="term" value="F:sigma factor activity"/>
    <property type="evidence" value="ECO:0007669"/>
    <property type="project" value="UniProtKB-KW"/>
</dbReference>